<dbReference type="EC" id="2.4.1.11" evidence="3"/>
<dbReference type="GeneID" id="300293290"/>
<accession>A0ABR6MBY8</accession>
<evidence type="ECO:0000313" key="3">
    <source>
        <dbReference type="EMBL" id="MBB5112876.1"/>
    </source>
</evidence>
<evidence type="ECO:0000256" key="1">
    <source>
        <dbReference type="ARBA" id="ARBA00022679"/>
    </source>
</evidence>
<keyword evidence="1 3" id="KW-0808">Transferase</keyword>
<organism evidence="3 4">
    <name type="scientific">Micromonospora echinospora</name>
    <name type="common">Micromonospora purpurea</name>
    <dbReference type="NCBI Taxonomy" id="1877"/>
    <lineage>
        <taxon>Bacteria</taxon>
        <taxon>Bacillati</taxon>
        <taxon>Actinomycetota</taxon>
        <taxon>Actinomycetes</taxon>
        <taxon>Micromonosporales</taxon>
        <taxon>Micromonosporaceae</taxon>
        <taxon>Micromonospora</taxon>
    </lineage>
</organism>
<gene>
    <name evidence="3" type="ORF">FHU28_002715</name>
</gene>
<keyword evidence="3" id="KW-0328">Glycosyltransferase</keyword>
<proteinExistence type="predicted"/>
<dbReference type="InterPro" id="IPR001296">
    <property type="entry name" value="Glyco_trans_1"/>
</dbReference>
<dbReference type="EMBL" id="JACHJC010000001">
    <property type="protein sequence ID" value="MBB5112876.1"/>
    <property type="molecule type" value="Genomic_DNA"/>
</dbReference>
<dbReference type="Gene3D" id="3.40.50.2000">
    <property type="entry name" value="Glycogen Phosphorylase B"/>
    <property type="match status" value="2"/>
</dbReference>
<dbReference type="RefSeq" id="WP_311773581.1">
    <property type="nucleotide sequence ID" value="NZ_JACHJC010000001.1"/>
</dbReference>
<evidence type="ECO:0000259" key="2">
    <source>
        <dbReference type="Pfam" id="PF00534"/>
    </source>
</evidence>
<name>A0ABR6MBY8_MICEC</name>
<feature type="domain" description="Glycosyl transferase family 1" evidence="2">
    <location>
        <begin position="222"/>
        <end position="359"/>
    </location>
</feature>
<dbReference type="SUPFAM" id="SSF53756">
    <property type="entry name" value="UDP-Glycosyltransferase/glycogen phosphorylase"/>
    <property type="match status" value="1"/>
</dbReference>
<sequence>MPATSARDVVVLTPWFPTRELPFRGSFVQAMVDATAPVSDRMTVYHCDAWVAALDPAAERRVRDAHRVLLGHARHRTPTVGGADLVYVPVPVPRGLGHAEIADRHDEALRAALGGRPLTAPVVHAHVGLPSGWAAIRNAGPDTRVFVTEHASFLDKVLETARGREMYDEVLDRCAGFLAVGEGVRAPLVEAFPHHADRIGAIANPISFDRPRPTPITALRRWLFVGALSELKGVPLLLEAFARCRQDDPALTLTLVGEGALLASLTARAAELGVSDAVTFTGAVPPERALELMREHDLLVHPSRRETFGVAVIEAIAAGLPVLVTRCGGPERTLAGIEDAAGQMIDVTDDPETIVAGYRRLRSRFPDDLEPAHARKALADRYGYAAVAETHRRLWFSDEADPAI</sequence>
<dbReference type="Proteomes" id="UP000618986">
    <property type="component" value="Unassembled WGS sequence"/>
</dbReference>
<protein>
    <submittedName>
        <fullName evidence="3">Glycogen(Starch) synthase</fullName>
        <ecNumber evidence="3">2.4.1.11</ecNumber>
    </submittedName>
</protein>
<dbReference type="Pfam" id="PF00534">
    <property type="entry name" value="Glycos_transf_1"/>
    <property type="match status" value="1"/>
</dbReference>
<keyword evidence="4" id="KW-1185">Reference proteome</keyword>
<reference evidence="3 4" key="1">
    <citation type="submission" date="2020-08" db="EMBL/GenBank/DDBJ databases">
        <title>Sequencing the genomes of 1000 actinobacteria strains.</title>
        <authorList>
            <person name="Klenk H.-P."/>
        </authorList>
    </citation>
    <scope>NUCLEOTIDE SEQUENCE [LARGE SCALE GENOMIC DNA]</scope>
    <source>
        <strain evidence="3 4">DSM 43036</strain>
    </source>
</reference>
<dbReference type="GO" id="GO:0004373">
    <property type="term" value="F:alpha-1,4-glucan glucosyltransferase (UDP-glucose donor) activity"/>
    <property type="evidence" value="ECO:0007669"/>
    <property type="project" value="UniProtKB-EC"/>
</dbReference>
<dbReference type="PANTHER" id="PTHR12526">
    <property type="entry name" value="GLYCOSYLTRANSFERASE"/>
    <property type="match status" value="1"/>
</dbReference>
<comment type="caution">
    <text evidence="3">The sequence shown here is derived from an EMBL/GenBank/DDBJ whole genome shotgun (WGS) entry which is preliminary data.</text>
</comment>
<dbReference type="PANTHER" id="PTHR12526:SF630">
    <property type="entry name" value="GLYCOSYLTRANSFERASE"/>
    <property type="match status" value="1"/>
</dbReference>
<evidence type="ECO:0000313" key="4">
    <source>
        <dbReference type="Proteomes" id="UP000618986"/>
    </source>
</evidence>